<gene>
    <name evidence="2" type="ORF">BJI69_21310</name>
</gene>
<evidence type="ECO:0000313" key="3">
    <source>
        <dbReference type="Proteomes" id="UP000182987"/>
    </source>
</evidence>
<dbReference type="EMBL" id="CP017480">
    <property type="protein sequence ID" value="APG06192.1"/>
    <property type="molecule type" value="Genomic_DNA"/>
</dbReference>
<keyword evidence="1" id="KW-1133">Transmembrane helix</keyword>
<dbReference type="AlphaFoldDB" id="A0A1L3EYT0"/>
<keyword evidence="1" id="KW-0472">Membrane</keyword>
<dbReference type="KEGG" id="lrz:BJI69_21310"/>
<dbReference type="Proteomes" id="UP000182987">
    <property type="component" value="Chromosome"/>
</dbReference>
<protein>
    <submittedName>
        <fullName evidence="2">Uncharacterized protein</fullName>
    </submittedName>
</protein>
<proteinExistence type="predicted"/>
<evidence type="ECO:0000313" key="2">
    <source>
        <dbReference type="EMBL" id="APG06192.1"/>
    </source>
</evidence>
<name>A0A1L3EYT0_9GAMM</name>
<feature type="transmembrane region" description="Helical" evidence="1">
    <location>
        <begin position="32"/>
        <end position="49"/>
    </location>
</feature>
<evidence type="ECO:0000256" key="1">
    <source>
        <dbReference type="SAM" id="Phobius"/>
    </source>
</evidence>
<keyword evidence="1" id="KW-0812">Transmembrane</keyword>
<reference evidence="3" key="1">
    <citation type="submission" date="2016-09" db="EMBL/GenBank/DDBJ databases">
        <authorList>
            <person name="Lysoe E."/>
        </authorList>
    </citation>
    <scope>NUCLEOTIDE SEQUENCE [LARGE SCALE GENOMIC DNA]</scope>
    <source>
        <strain evidence="3">LJ96T</strain>
    </source>
</reference>
<dbReference type="RefSeq" id="WP_046979101.1">
    <property type="nucleotide sequence ID" value="NZ_CP017480.1"/>
</dbReference>
<dbReference type="OrthoDB" id="5957996at2"/>
<feature type="transmembrane region" description="Helical" evidence="1">
    <location>
        <begin position="6"/>
        <end position="25"/>
    </location>
</feature>
<organism evidence="2 3">
    <name type="scientific">Luteibacter rhizovicinus DSM 16549</name>
    <dbReference type="NCBI Taxonomy" id="1440763"/>
    <lineage>
        <taxon>Bacteria</taxon>
        <taxon>Pseudomonadati</taxon>
        <taxon>Pseudomonadota</taxon>
        <taxon>Gammaproteobacteria</taxon>
        <taxon>Lysobacterales</taxon>
        <taxon>Rhodanobacteraceae</taxon>
        <taxon>Luteibacter</taxon>
    </lineage>
</organism>
<accession>A0A1L3EYT0</accession>
<sequence length="82" mass="8924">MSLVTIVAANLTTTGVGLLIVAVSLNRLLGMLWPFALVVPLIPVFLLAYSGYPDAVYLWSYLPIGLAIYVRKKVGTFPRDLS</sequence>
<dbReference type="STRING" id="1440763.BJI69_21310"/>
<keyword evidence="3" id="KW-1185">Reference proteome</keyword>